<evidence type="ECO:0000256" key="1">
    <source>
        <dbReference type="SAM" id="Phobius"/>
    </source>
</evidence>
<keyword evidence="1" id="KW-1133">Transmembrane helix</keyword>
<feature type="transmembrane region" description="Helical" evidence="1">
    <location>
        <begin position="12"/>
        <end position="36"/>
    </location>
</feature>
<keyword evidence="1" id="KW-0472">Membrane</keyword>
<dbReference type="EMBL" id="CAJEWN010000291">
    <property type="protein sequence ID" value="CAD2177107.1"/>
    <property type="molecule type" value="Genomic_DNA"/>
</dbReference>
<dbReference type="AlphaFoldDB" id="A0A6V7VQ66"/>
<sequence length="99" mass="11115">MEHLDAKLNNQFGYLGLLLLYLRGAVIVLLAVFLGADFISSINSKTSFYLKIVAAVVLYLGVYSIGLYIYLSSSNFSSKKNFFKFIIKSELTIRYTLLG</sequence>
<name>A0A6V7VQ66_MELEN</name>
<reference evidence="2 3" key="1">
    <citation type="submission" date="2020-08" db="EMBL/GenBank/DDBJ databases">
        <authorList>
            <person name="Koutsovoulos G."/>
            <person name="Danchin GJ E."/>
        </authorList>
    </citation>
    <scope>NUCLEOTIDE SEQUENCE [LARGE SCALE GENOMIC DNA]</scope>
</reference>
<evidence type="ECO:0000313" key="2">
    <source>
        <dbReference type="EMBL" id="CAD2177107.1"/>
    </source>
</evidence>
<protein>
    <submittedName>
        <fullName evidence="2">Uncharacterized protein</fullName>
    </submittedName>
</protein>
<feature type="transmembrane region" description="Helical" evidence="1">
    <location>
        <begin position="48"/>
        <end position="71"/>
    </location>
</feature>
<evidence type="ECO:0000313" key="3">
    <source>
        <dbReference type="Proteomes" id="UP000580250"/>
    </source>
</evidence>
<proteinExistence type="predicted"/>
<gene>
    <name evidence="2" type="ORF">MENT_LOCUS28967</name>
</gene>
<accession>A0A6V7VQ66</accession>
<keyword evidence="1" id="KW-0812">Transmembrane</keyword>
<organism evidence="2 3">
    <name type="scientific">Meloidogyne enterolobii</name>
    <name type="common">Root-knot nematode worm</name>
    <name type="synonym">Meloidogyne mayaguensis</name>
    <dbReference type="NCBI Taxonomy" id="390850"/>
    <lineage>
        <taxon>Eukaryota</taxon>
        <taxon>Metazoa</taxon>
        <taxon>Ecdysozoa</taxon>
        <taxon>Nematoda</taxon>
        <taxon>Chromadorea</taxon>
        <taxon>Rhabditida</taxon>
        <taxon>Tylenchina</taxon>
        <taxon>Tylenchomorpha</taxon>
        <taxon>Tylenchoidea</taxon>
        <taxon>Meloidogynidae</taxon>
        <taxon>Meloidogyninae</taxon>
        <taxon>Meloidogyne</taxon>
    </lineage>
</organism>
<dbReference type="Proteomes" id="UP000580250">
    <property type="component" value="Unassembled WGS sequence"/>
</dbReference>
<comment type="caution">
    <text evidence="2">The sequence shown here is derived from an EMBL/GenBank/DDBJ whole genome shotgun (WGS) entry which is preliminary data.</text>
</comment>